<dbReference type="EMBL" id="CP036276">
    <property type="protein sequence ID" value="QDU43163.1"/>
    <property type="molecule type" value="Genomic_DNA"/>
</dbReference>
<evidence type="ECO:0000313" key="3">
    <source>
        <dbReference type="Proteomes" id="UP000319383"/>
    </source>
</evidence>
<organism evidence="2 3">
    <name type="scientific">Symmachiella dynata</name>
    <dbReference type="NCBI Taxonomy" id="2527995"/>
    <lineage>
        <taxon>Bacteria</taxon>
        <taxon>Pseudomonadati</taxon>
        <taxon>Planctomycetota</taxon>
        <taxon>Planctomycetia</taxon>
        <taxon>Planctomycetales</taxon>
        <taxon>Planctomycetaceae</taxon>
        <taxon>Symmachiella</taxon>
    </lineage>
</organism>
<protein>
    <recommendedName>
        <fullName evidence="4">Carboxypeptidase regulatory-like domain-containing protein</fullName>
    </recommendedName>
</protein>
<evidence type="ECO:0008006" key="4">
    <source>
        <dbReference type="Google" id="ProtNLM"/>
    </source>
</evidence>
<dbReference type="SUPFAM" id="SSF49464">
    <property type="entry name" value="Carboxypeptidase regulatory domain-like"/>
    <property type="match status" value="1"/>
</dbReference>
<feature type="chain" id="PRO_5021846177" description="Carboxypeptidase regulatory-like domain-containing protein" evidence="1">
    <location>
        <begin position="25"/>
        <end position="151"/>
    </location>
</feature>
<dbReference type="PROSITE" id="PS51257">
    <property type="entry name" value="PROKAR_LIPOPROTEIN"/>
    <property type="match status" value="1"/>
</dbReference>
<dbReference type="AlphaFoldDB" id="A0A517ZL55"/>
<accession>A0A517ZL55</accession>
<evidence type="ECO:0000256" key="1">
    <source>
        <dbReference type="SAM" id="SignalP"/>
    </source>
</evidence>
<dbReference type="Proteomes" id="UP000319383">
    <property type="component" value="Chromosome"/>
</dbReference>
<dbReference type="KEGG" id="sdyn:Mal52_16350"/>
<keyword evidence="1" id="KW-0732">Signal</keyword>
<proteinExistence type="predicted"/>
<dbReference type="InterPro" id="IPR008969">
    <property type="entry name" value="CarboxyPept-like_regulatory"/>
</dbReference>
<evidence type="ECO:0000313" key="2">
    <source>
        <dbReference type="EMBL" id="QDU43163.1"/>
    </source>
</evidence>
<feature type="signal peptide" evidence="1">
    <location>
        <begin position="1"/>
        <end position="24"/>
    </location>
</feature>
<sequence length="151" mass="16641" precursor="true">MKRIQKFQLIVVGALLFLAGCGSGTDEWVEARETVYPASGVVTLDGQPVEGATVIFHSVRKSISAQGMTDEDGRYYVTTYEDNDGAVAGKHVVTVRKSEYVQKKTKHHTEEEPSYYKVATEILPAEFATEKTSTLEVTVPESGADDLDFKF</sequence>
<keyword evidence="3" id="KW-1185">Reference proteome</keyword>
<name>A0A517ZL55_9PLAN</name>
<gene>
    <name evidence="2" type="ORF">Mal52_16350</name>
</gene>
<reference evidence="2 3" key="1">
    <citation type="submission" date="2019-02" db="EMBL/GenBank/DDBJ databases">
        <title>Deep-cultivation of Planctomycetes and their phenomic and genomic characterization uncovers novel biology.</title>
        <authorList>
            <person name="Wiegand S."/>
            <person name="Jogler M."/>
            <person name="Boedeker C."/>
            <person name="Pinto D."/>
            <person name="Vollmers J."/>
            <person name="Rivas-Marin E."/>
            <person name="Kohn T."/>
            <person name="Peeters S.H."/>
            <person name="Heuer A."/>
            <person name="Rast P."/>
            <person name="Oberbeckmann S."/>
            <person name="Bunk B."/>
            <person name="Jeske O."/>
            <person name="Meyerdierks A."/>
            <person name="Storesund J.E."/>
            <person name="Kallscheuer N."/>
            <person name="Luecker S."/>
            <person name="Lage O.M."/>
            <person name="Pohl T."/>
            <person name="Merkel B.J."/>
            <person name="Hornburger P."/>
            <person name="Mueller R.-W."/>
            <person name="Bruemmer F."/>
            <person name="Labrenz M."/>
            <person name="Spormann A.M."/>
            <person name="Op den Camp H."/>
            <person name="Overmann J."/>
            <person name="Amann R."/>
            <person name="Jetten M.S.M."/>
            <person name="Mascher T."/>
            <person name="Medema M.H."/>
            <person name="Devos D.P."/>
            <person name="Kaster A.-K."/>
            <person name="Ovreas L."/>
            <person name="Rohde M."/>
            <person name="Galperin M.Y."/>
            <person name="Jogler C."/>
        </authorList>
    </citation>
    <scope>NUCLEOTIDE SEQUENCE [LARGE SCALE GENOMIC DNA]</scope>
    <source>
        <strain evidence="2 3">Mal52</strain>
    </source>
</reference>
<dbReference type="Gene3D" id="2.60.40.1120">
    <property type="entry name" value="Carboxypeptidase-like, regulatory domain"/>
    <property type="match status" value="1"/>
</dbReference>